<dbReference type="Pfam" id="PF00144">
    <property type="entry name" value="Beta-lactamase"/>
    <property type="match status" value="1"/>
</dbReference>
<organism evidence="3 4">
    <name type="scientific">Pigmentiphaga kullae</name>
    <dbReference type="NCBI Taxonomy" id="151784"/>
    <lineage>
        <taxon>Bacteria</taxon>
        <taxon>Pseudomonadati</taxon>
        <taxon>Pseudomonadota</taxon>
        <taxon>Betaproteobacteria</taxon>
        <taxon>Burkholderiales</taxon>
        <taxon>Alcaligenaceae</taxon>
        <taxon>Pigmentiphaga</taxon>
    </lineage>
</organism>
<comment type="caution">
    <text evidence="3">The sequence shown here is derived from an EMBL/GenBank/DDBJ whole genome shotgun (WGS) entry which is preliminary data.</text>
</comment>
<protein>
    <submittedName>
        <fullName evidence="3">CubicO group peptidase (Beta-lactamase class C family)</fullName>
    </submittedName>
</protein>
<evidence type="ECO:0000313" key="3">
    <source>
        <dbReference type="EMBL" id="RZS84047.1"/>
    </source>
</evidence>
<dbReference type="InterPro" id="IPR012338">
    <property type="entry name" value="Beta-lactam/transpept-like"/>
</dbReference>
<evidence type="ECO:0000313" key="4">
    <source>
        <dbReference type="Proteomes" id="UP000292445"/>
    </source>
</evidence>
<gene>
    <name evidence="3" type="ORF">EV675_0049</name>
</gene>
<reference evidence="3 4" key="1">
    <citation type="submission" date="2019-02" db="EMBL/GenBank/DDBJ databases">
        <title>Genomic Encyclopedia of Type Strains, Phase IV (KMG-IV): sequencing the most valuable type-strain genomes for metagenomic binning, comparative biology and taxonomic classification.</title>
        <authorList>
            <person name="Goeker M."/>
        </authorList>
    </citation>
    <scope>NUCLEOTIDE SEQUENCE [LARGE SCALE GENOMIC DNA]</scope>
    <source>
        <strain evidence="3 4">K24</strain>
    </source>
</reference>
<name>A0A4V2F3G7_9BURK</name>
<dbReference type="InterPro" id="IPR050789">
    <property type="entry name" value="Diverse_Enzym_Activities"/>
</dbReference>
<accession>A0A4V2F3G7</accession>
<dbReference type="Proteomes" id="UP000292445">
    <property type="component" value="Unassembled WGS sequence"/>
</dbReference>
<dbReference type="PANTHER" id="PTHR43283:SF11">
    <property type="entry name" value="BETA-LACTAMASE-RELATED DOMAIN-CONTAINING PROTEIN"/>
    <property type="match status" value="1"/>
</dbReference>
<dbReference type="EMBL" id="SGXC01000001">
    <property type="protein sequence ID" value="RZS84047.1"/>
    <property type="molecule type" value="Genomic_DNA"/>
</dbReference>
<dbReference type="InterPro" id="IPR001466">
    <property type="entry name" value="Beta-lactam-related"/>
</dbReference>
<dbReference type="PANTHER" id="PTHR43283">
    <property type="entry name" value="BETA-LACTAMASE-RELATED"/>
    <property type="match status" value="1"/>
</dbReference>
<evidence type="ECO:0000256" key="1">
    <source>
        <dbReference type="ARBA" id="ARBA00022801"/>
    </source>
</evidence>
<keyword evidence="1" id="KW-0378">Hydrolase</keyword>
<dbReference type="SUPFAM" id="SSF56601">
    <property type="entry name" value="beta-lactamase/transpeptidase-like"/>
    <property type="match status" value="1"/>
</dbReference>
<dbReference type="AlphaFoldDB" id="A0A4V2F3G7"/>
<dbReference type="RefSeq" id="WP_130355446.1">
    <property type="nucleotide sequence ID" value="NZ_SGXC01000001.1"/>
</dbReference>
<feature type="domain" description="Beta-lactamase-related" evidence="2">
    <location>
        <begin position="68"/>
        <end position="382"/>
    </location>
</feature>
<dbReference type="Gene3D" id="3.40.710.10">
    <property type="entry name" value="DD-peptidase/beta-lactamase superfamily"/>
    <property type="match status" value="1"/>
</dbReference>
<evidence type="ECO:0000259" key="2">
    <source>
        <dbReference type="Pfam" id="PF00144"/>
    </source>
</evidence>
<proteinExistence type="predicted"/>
<keyword evidence="4" id="KW-1185">Reference proteome</keyword>
<dbReference type="OrthoDB" id="9801061at2"/>
<sequence>MHSTKLNLDCPTGAQPATAAPLLSPSRRHWIQFAGAGALLHALPGCGGGDDPKPDAGRLSEAIQWGRDAIRQAVQKNQATAVSVALMTSEGVIWQEAFGVADPQGNVAATIDSRFNIGSVSKVLAALAAMVLCDRGKLALDAPIARYLPGFSMLSSEYGQITLRHLLSHSSGLPGTNWRNIFAFEPIAGYAQDTEDGLAYFHLKHLPGELAVYCNDGFTMVENLVAAVTGQPYAEFVRREILEPLGMSHSAYPVQAFPEGSFVHPVYEGRRMGQEFVSAYATGGLASTPGDMMRLAQMFLDLGMHQGKRLVSQAAIQEMGTDQTTGLRINPCPEWRWGLGWDSVRQPGLDNVGIKAWQKNGGTSFFSTEFFVLPDQRMALLLTGAGTTYGPLRIAEGVLLRALSTTRAIPAVPAALAGIPAAAAPSVDAAGLAGIYANYEGPYKVQAVNAGTIDVLHRKGGAWEPVAPGLTLRADGWWWNDAASGNSYRWLTLDGKHYMIQRVPAGWGHYRLTMSVGQRLAPLPPLSAAWQARLGTRWEPTNESPESVALALGGGIATLDELAELPGYVMWSDGQLLRPDGDDRARMTIQVPVNHGRDLVELEFSTVDGQPQMRSGSSLYRLLAED</sequence>
<dbReference type="GO" id="GO:0016787">
    <property type="term" value="F:hydrolase activity"/>
    <property type="evidence" value="ECO:0007669"/>
    <property type="project" value="UniProtKB-KW"/>
</dbReference>